<evidence type="ECO:0000256" key="6">
    <source>
        <dbReference type="ARBA" id="ARBA00012707"/>
    </source>
</evidence>
<evidence type="ECO:0000256" key="9">
    <source>
        <dbReference type="ARBA" id="ARBA00022679"/>
    </source>
</evidence>
<evidence type="ECO:0000256" key="5">
    <source>
        <dbReference type="ARBA" id="ARBA00011643"/>
    </source>
</evidence>
<comment type="function">
    <text evidence="12">Involved in acetate metabolism.</text>
</comment>
<dbReference type="InterPro" id="IPR004614">
    <property type="entry name" value="P_AcTrfase"/>
</dbReference>
<evidence type="ECO:0000259" key="13">
    <source>
        <dbReference type="Pfam" id="PF01515"/>
    </source>
</evidence>
<protein>
    <recommendedName>
        <fullName evidence="7 12">Phosphate acetyltransferase</fullName>
        <ecNumber evidence="6 12">2.3.1.8</ecNumber>
    </recommendedName>
    <alternativeName>
        <fullName evidence="11 12">Phosphotransacetylase</fullName>
    </alternativeName>
</protein>
<dbReference type="NCBIfam" id="NF007233">
    <property type="entry name" value="PRK09653.1"/>
    <property type="match status" value="1"/>
</dbReference>
<dbReference type="InterPro" id="IPR016475">
    <property type="entry name" value="P-Actrans_bac"/>
</dbReference>
<dbReference type="OrthoDB" id="9808984at2"/>
<evidence type="ECO:0000256" key="11">
    <source>
        <dbReference type="ARBA" id="ARBA00031108"/>
    </source>
</evidence>
<comment type="similarity">
    <text evidence="3 12">In the C-terminal section; belongs to the phosphate acetyltransferase and butyryltransferase family.</text>
</comment>
<dbReference type="InterPro" id="IPR027417">
    <property type="entry name" value="P-loop_NTPase"/>
</dbReference>
<dbReference type="InterPro" id="IPR042112">
    <property type="entry name" value="P_AcTrfase_dom2"/>
</dbReference>
<evidence type="ECO:0000256" key="1">
    <source>
        <dbReference type="ARBA" id="ARBA00004496"/>
    </source>
</evidence>
<proteinExistence type="inferred from homology"/>
<dbReference type="InterPro" id="IPR042113">
    <property type="entry name" value="P_AcTrfase_dom1"/>
</dbReference>
<accession>A0A430KP47</accession>
<evidence type="ECO:0000256" key="12">
    <source>
        <dbReference type="PIRNR" id="PIRNR006107"/>
    </source>
</evidence>
<comment type="pathway">
    <text evidence="2 12">Metabolic intermediate biosynthesis; acetyl-CoA biosynthesis; acetyl-CoA from acetate: step 2/2.</text>
</comment>
<evidence type="ECO:0000256" key="3">
    <source>
        <dbReference type="ARBA" id="ARBA00008756"/>
    </source>
</evidence>
<dbReference type="InterPro" id="IPR028979">
    <property type="entry name" value="Ser_kin/Pase_Hpr-like_N_sf"/>
</dbReference>
<evidence type="ECO:0000256" key="10">
    <source>
        <dbReference type="ARBA" id="ARBA00023315"/>
    </source>
</evidence>
<dbReference type="InterPro" id="IPR002505">
    <property type="entry name" value="PTA_PTB"/>
</dbReference>
<dbReference type="SUPFAM" id="SSF75138">
    <property type="entry name" value="HprK N-terminal domain-like"/>
    <property type="match status" value="1"/>
</dbReference>
<gene>
    <name evidence="15" type="ORF">EH243_12565</name>
</gene>
<evidence type="ECO:0000256" key="8">
    <source>
        <dbReference type="ARBA" id="ARBA00022490"/>
    </source>
</evidence>
<keyword evidence="16" id="KW-1185">Reference proteome</keyword>
<feature type="domain" description="Phosphate acetyl/butaryl transferase" evidence="13">
    <location>
        <begin position="389"/>
        <end position="704"/>
    </location>
</feature>
<dbReference type="Proteomes" id="UP000283087">
    <property type="component" value="Unassembled WGS sequence"/>
</dbReference>
<keyword evidence="10 12" id="KW-0012">Acyltransferase</keyword>
<evidence type="ECO:0000259" key="14">
    <source>
        <dbReference type="Pfam" id="PF07085"/>
    </source>
</evidence>
<dbReference type="EMBL" id="RQXW01000011">
    <property type="protein sequence ID" value="RTE65267.1"/>
    <property type="molecule type" value="Genomic_DNA"/>
</dbReference>
<evidence type="ECO:0000256" key="4">
    <source>
        <dbReference type="ARBA" id="ARBA00009786"/>
    </source>
</evidence>
<dbReference type="UniPathway" id="UPA00340">
    <property type="reaction ID" value="UER00459"/>
</dbReference>
<comment type="subunit">
    <text evidence="5">Homohexamer.</text>
</comment>
<dbReference type="Gene3D" id="3.40.50.10950">
    <property type="match status" value="1"/>
</dbReference>
<dbReference type="PIRSF" id="PIRSF006107">
    <property type="entry name" value="PhpActrans_proteobac"/>
    <property type="match status" value="1"/>
</dbReference>
<dbReference type="NCBIfam" id="NF004167">
    <property type="entry name" value="PRK05632.1"/>
    <property type="match status" value="1"/>
</dbReference>
<dbReference type="Gene3D" id="3.40.50.300">
    <property type="entry name" value="P-loop containing nucleotide triphosphate hydrolases"/>
    <property type="match status" value="1"/>
</dbReference>
<dbReference type="RefSeq" id="WP_126159024.1">
    <property type="nucleotide sequence ID" value="NZ_RQXW01000011.1"/>
</dbReference>
<dbReference type="NCBIfam" id="TIGR00651">
    <property type="entry name" value="pta"/>
    <property type="match status" value="1"/>
</dbReference>
<dbReference type="SUPFAM" id="SSF53659">
    <property type="entry name" value="Isocitrate/Isopropylmalate dehydrogenase-like"/>
    <property type="match status" value="1"/>
</dbReference>
<comment type="catalytic activity">
    <reaction evidence="12">
        <text>acetyl-CoA + phosphate = acetyl phosphate + CoA</text>
        <dbReference type="Rhea" id="RHEA:19521"/>
        <dbReference type="ChEBI" id="CHEBI:22191"/>
        <dbReference type="ChEBI" id="CHEBI:43474"/>
        <dbReference type="ChEBI" id="CHEBI:57287"/>
        <dbReference type="ChEBI" id="CHEBI:57288"/>
        <dbReference type="EC" id="2.3.1.8"/>
    </reaction>
</comment>
<dbReference type="SUPFAM" id="SSF52540">
    <property type="entry name" value="P-loop containing nucleoside triphosphate hydrolases"/>
    <property type="match status" value="1"/>
</dbReference>
<dbReference type="Gene3D" id="3.40.50.10750">
    <property type="entry name" value="Isocitrate/Isopropylmalate dehydrogenase-like"/>
    <property type="match status" value="1"/>
</dbReference>
<dbReference type="Pfam" id="PF07085">
    <property type="entry name" value="DRTGG"/>
    <property type="match status" value="1"/>
</dbReference>
<dbReference type="InterPro" id="IPR050500">
    <property type="entry name" value="Phos_Acetyltrans/Butyryltrans"/>
</dbReference>
<evidence type="ECO:0000313" key="16">
    <source>
        <dbReference type="Proteomes" id="UP000283087"/>
    </source>
</evidence>
<name>A0A430KP47_9GAMM</name>
<dbReference type="FunFam" id="3.40.50.10750:FF:000001">
    <property type="entry name" value="Phosphate acetyltransferase"/>
    <property type="match status" value="1"/>
</dbReference>
<evidence type="ECO:0000313" key="15">
    <source>
        <dbReference type="EMBL" id="RTE65267.1"/>
    </source>
</evidence>
<reference evidence="15 16" key="1">
    <citation type="submission" date="2018-11" db="EMBL/GenBank/DDBJ databases">
        <title>The draft genome sequence of Amphritea opalescens ANRC-JH13T.</title>
        <authorList>
            <person name="Fang Z."/>
            <person name="Zhang Y."/>
            <person name="Han X."/>
        </authorList>
    </citation>
    <scope>NUCLEOTIDE SEQUENCE [LARGE SCALE GENOMIC DNA]</scope>
    <source>
        <strain evidence="15 16">ANRC-JH13</strain>
    </source>
</reference>
<evidence type="ECO:0000256" key="2">
    <source>
        <dbReference type="ARBA" id="ARBA00004989"/>
    </source>
</evidence>
<evidence type="ECO:0000256" key="7">
    <source>
        <dbReference type="ARBA" id="ARBA00021528"/>
    </source>
</evidence>
<dbReference type="EC" id="2.3.1.8" evidence="6 12"/>
<dbReference type="Gene3D" id="3.40.1390.20">
    <property type="entry name" value="HprK N-terminal domain-like"/>
    <property type="match status" value="1"/>
</dbReference>
<dbReference type="AlphaFoldDB" id="A0A430KP47"/>
<dbReference type="Pfam" id="PF01515">
    <property type="entry name" value="PTA_PTB"/>
    <property type="match status" value="1"/>
</dbReference>
<keyword evidence="9 12" id="KW-0808">Transferase</keyword>
<dbReference type="InterPro" id="IPR010766">
    <property type="entry name" value="DRTGG"/>
</dbReference>
<sequence length="714" mass="77686">MSQALLIAPTGVGAGLTTAVLGLFQAMNRQGIKVHFFKPIAQEERDKVDSTIAMLQGDCAAPIAEPISIRDIEQLVSQDKGNQLLEQLVARYEQSLPADNEVVIIEGMVHTEHQPYATRINNEIAKALDAQVILVATPGTDSIEALQDHIDITARAYGGIKSKQLVGCILSKLGAPVDRDGHMQPFLGAGQTVIHSITEEVIREHATIFSDQFRLLGCIPWNRDLITPRIKDIASYLNATIINTGDIDTRRANRITLFARSVANSVDELRPGALVFIPGDRDDMIIAACMAAVNGIELAAVVLTSGFTPSSPVLKLCAGAFKTGLPILSIQLNSWQTALAMTQMNQRTQTDDHQRIRDIKEATAAYIDRDWLNTMVDDSYQRRLSPPAFRYQLINRARQADKLIVLPEGNEPRTVKAAAICAERGIARCLLLGNIKEIAQVAKNQGITLNDKITIRDPELIRNDYIQRLVELRSQRGVSEFIAKRLLQDNVVLGTLMLEMGHVDGLVSGAEHTTANTIRPPMQLIKTAPGSDLVSSIFFMCLPEQVLIYGDCAINPDPNAEQLADIAIQSADSATAFGIPPRVAMISYSTGISGKGADVDKVREATRIVREKRPDLLIDGPLQYDAAVMESVAKSKAPNSSVAGHATVFIFPDLNTGNTTYKAVQRSADVISIGPMLQGMRKPVNDLSRGALVDDIVFTIALTAIQAKACENNE</sequence>
<comment type="similarity">
    <text evidence="4 12">In the N-terminal section; belongs to the CobB/CobQ family.</text>
</comment>
<comment type="subcellular location">
    <subcellularLocation>
        <location evidence="1 12">Cytoplasm</location>
    </subcellularLocation>
</comment>
<dbReference type="GO" id="GO:0008959">
    <property type="term" value="F:phosphate acetyltransferase activity"/>
    <property type="evidence" value="ECO:0007669"/>
    <property type="project" value="UniProtKB-EC"/>
</dbReference>
<dbReference type="GO" id="GO:0005737">
    <property type="term" value="C:cytoplasm"/>
    <property type="evidence" value="ECO:0007669"/>
    <property type="project" value="UniProtKB-SubCell"/>
</dbReference>
<comment type="domain">
    <text evidence="12">The N-terminal region seems to be important for proper quaternary structure. The C-terminal region contains the substrate-binding site.</text>
</comment>
<dbReference type="GO" id="GO:0006085">
    <property type="term" value="P:acetyl-CoA biosynthetic process"/>
    <property type="evidence" value="ECO:0007669"/>
    <property type="project" value="UniProtKB-UniPathway"/>
</dbReference>
<dbReference type="PANTHER" id="PTHR43356">
    <property type="entry name" value="PHOSPHATE ACETYLTRANSFERASE"/>
    <property type="match status" value="1"/>
</dbReference>
<dbReference type="PANTHER" id="PTHR43356:SF3">
    <property type="entry name" value="PHOSPHATE ACETYLTRANSFERASE"/>
    <property type="match status" value="1"/>
</dbReference>
<organism evidence="15 16">
    <name type="scientific">Amphritea opalescens</name>
    <dbReference type="NCBI Taxonomy" id="2490544"/>
    <lineage>
        <taxon>Bacteria</taxon>
        <taxon>Pseudomonadati</taxon>
        <taxon>Pseudomonadota</taxon>
        <taxon>Gammaproteobacteria</taxon>
        <taxon>Oceanospirillales</taxon>
        <taxon>Oceanospirillaceae</taxon>
        <taxon>Amphritea</taxon>
    </lineage>
</organism>
<keyword evidence="8 12" id="KW-0963">Cytoplasm</keyword>
<feature type="domain" description="DRTGG" evidence="14">
    <location>
        <begin position="232"/>
        <end position="344"/>
    </location>
</feature>
<dbReference type="Pfam" id="PF13500">
    <property type="entry name" value="AAA_26"/>
    <property type="match status" value="1"/>
</dbReference>
<comment type="caution">
    <text evidence="15">The sequence shown here is derived from an EMBL/GenBank/DDBJ whole genome shotgun (WGS) entry which is preliminary data.</text>
</comment>
<dbReference type="CDD" id="cd03109">
    <property type="entry name" value="DTBS"/>
    <property type="match status" value="1"/>
</dbReference>